<dbReference type="PROSITE" id="PS50263">
    <property type="entry name" value="CN_HYDROLASE"/>
    <property type="match status" value="1"/>
</dbReference>
<reference evidence="4" key="1">
    <citation type="journal article" date="2019" name="Int. J. Syst. Evol. Microbiol.">
        <title>The Global Catalogue of Microorganisms (GCM) 10K type strain sequencing project: providing services to taxonomists for standard genome sequencing and annotation.</title>
        <authorList>
            <consortium name="The Broad Institute Genomics Platform"/>
            <consortium name="The Broad Institute Genome Sequencing Center for Infectious Disease"/>
            <person name="Wu L."/>
            <person name="Ma J."/>
        </authorList>
    </citation>
    <scope>NUCLEOTIDE SEQUENCE [LARGE SCALE GENOMIC DNA]</scope>
    <source>
        <strain evidence="4">KCTC 52141</strain>
    </source>
</reference>
<dbReference type="InterPro" id="IPR001110">
    <property type="entry name" value="UPF0012_CS"/>
</dbReference>
<evidence type="ECO:0000259" key="2">
    <source>
        <dbReference type="PROSITE" id="PS50263"/>
    </source>
</evidence>
<dbReference type="Gene3D" id="3.60.110.10">
    <property type="entry name" value="Carbon-nitrogen hydrolase"/>
    <property type="match status" value="1"/>
</dbReference>
<dbReference type="InterPro" id="IPR003010">
    <property type="entry name" value="C-N_Hydrolase"/>
</dbReference>
<dbReference type="NCBIfam" id="NF007757">
    <property type="entry name" value="PRK10438.1"/>
    <property type="match status" value="1"/>
</dbReference>
<dbReference type="Pfam" id="PF00795">
    <property type="entry name" value="CN_hydrolase"/>
    <property type="match status" value="1"/>
</dbReference>
<proteinExistence type="inferred from homology"/>
<comment type="caution">
    <text evidence="3">The sequence shown here is derived from an EMBL/GenBank/DDBJ whole genome shotgun (WGS) entry which is preliminary data.</text>
</comment>
<feature type="domain" description="CN hydrolase" evidence="2">
    <location>
        <begin position="4"/>
        <end position="236"/>
    </location>
</feature>
<dbReference type="InterPro" id="IPR036526">
    <property type="entry name" value="C-N_Hydrolase_sf"/>
</dbReference>
<comment type="similarity">
    <text evidence="1">Belongs to the carbon-nitrogen hydrolase superfamily. NIT1/NIT2 family.</text>
</comment>
<dbReference type="Proteomes" id="UP001595548">
    <property type="component" value="Unassembled WGS sequence"/>
</dbReference>
<sequence length="260" mass="29343">MSDLRVALIQSDIIPDDSAANLTALERQMAANCPDPLDLIVLPEVFTTGFHPRARQHAETAAGPVSQWLARHANHYNAVVTGSVVFNDAKAHCNRLLWAAPDKPLQYYDKRHLFRMAGEHERYRAGRQRCIFTLGSWRVLAQVCYDLRFPVFSRNRDDYDLALYVANWPAARHDHWRSLLKARAIENQAYVIGVNRVGHDAYEQAYAGGSVVFSPEGELLVEAGDQAWVITAQLSEAALRDYRARFPAHLDGDEFSLVID</sequence>
<name>A0ABV7HND1_9GAMM</name>
<accession>A0ABV7HND1</accession>
<dbReference type="EMBL" id="JBHRTL010000006">
    <property type="protein sequence ID" value="MFC3155384.1"/>
    <property type="molecule type" value="Genomic_DNA"/>
</dbReference>
<dbReference type="PANTHER" id="PTHR47799">
    <property type="entry name" value="OMEGA-AMIDASE YAFV"/>
    <property type="match status" value="1"/>
</dbReference>
<dbReference type="SUPFAM" id="SSF56317">
    <property type="entry name" value="Carbon-nitrogen hydrolase"/>
    <property type="match status" value="1"/>
</dbReference>
<organism evidence="3 4">
    <name type="scientific">Gilvimarinus japonicus</name>
    <dbReference type="NCBI Taxonomy" id="1796469"/>
    <lineage>
        <taxon>Bacteria</taxon>
        <taxon>Pseudomonadati</taxon>
        <taxon>Pseudomonadota</taxon>
        <taxon>Gammaproteobacteria</taxon>
        <taxon>Cellvibrionales</taxon>
        <taxon>Cellvibrionaceae</taxon>
        <taxon>Gilvimarinus</taxon>
    </lineage>
</organism>
<dbReference type="PANTHER" id="PTHR47799:SF1">
    <property type="entry name" value="OMEGA-AMIDASE YAFV"/>
    <property type="match status" value="1"/>
</dbReference>
<keyword evidence="4" id="KW-1185">Reference proteome</keyword>
<evidence type="ECO:0000313" key="3">
    <source>
        <dbReference type="EMBL" id="MFC3155384.1"/>
    </source>
</evidence>
<evidence type="ECO:0000313" key="4">
    <source>
        <dbReference type="Proteomes" id="UP001595548"/>
    </source>
</evidence>
<dbReference type="PROSITE" id="PS01227">
    <property type="entry name" value="UPF0012"/>
    <property type="match status" value="1"/>
</dbReference>
<protein>
    <submittedName>
        <fullName evidence="3">Amidohydrolase</fullName>
    </submittedName>
</protein>
<dbReference type="RefSeq" id="WP_382416063.1">
    <property type="nucleotide sequence ID" value="NZ_AP031500.1"/>
</dbReference>
<dbReference type="InterPro" id="IPR052737">
    <property type="entry name" value="Omega-amidase_YafV"/>
</dbReference>
<gene>
    <name evidence="3" type="ORF">ACFOEB_09240</name>
</gene>
<evidence type="ECO:0000256" key="1">
    <source>
        <dbReference type="ARBA" id="ARBA00010613"/>
    </source>
</evidence>